<dbReference type="Proteomes" id="UP000630528">
    <property type="component" value="Unassembled WGS sequence"/>
</dbReference>
<gene>
    <name evidence="2" type="ORF">JJB11_11265</name>
</gene>
<feature type="domain" description="Glycosyltransferase subfamily 4-like N-terminal" evidence="1">
    <location>
        <begin position="17"/>
        <end position="176"/>
    </location>
</feature>
<reference evidence="2" key="2">
    <citation type="submission" date="2021-01" db="EMBL/GenBank/DDBJ databases">
        <authorList>
            <person name="Kang M."/>
        </authorList>
    </citation>
    <scope>NUCLEOTIDE SEQUENCE</scope>
    <source>
        <strain evidence="2">KACC 17527</strain>
    </source>
</reference>
<dbReference type="PANTHER" id="PTHR45947">
    <property type="entry name" value="SULFOQUINOVOSYL TRANSFERASE SQD2"/>
    <property type="match status" value="1"/>
</dbReference>
<dbReference type="InterPro" id="IPR028098">
    <property type="entry name" value="Glyco_trans_4-like_N"/>
</dbReference>
<dbReference type="PANTHER" id="PTHR45947:SF3">
    <property type="entry name" value="SULFOQUINOVOSYL TRANSFERASE SQD2"/>
    <property type="match status" value="1"/>
</dbReference>
<dbReference type="Gene3D" id="3.40.50.2000">
    <property type="entry name" value="Glycogen Phosphorylase B"/>
    <property type="match status" value="2"/>
</dbReference>
<evidence type="ECO:0000259" key="1">
    <source>
        <dbReference type="Pfam" id="PF13439"/>
    </source>
</evidence>
<evidence type="ECO:0000313" key="3">
    <source>
        <dbReference type="Proteomes" id="UP000630528"/>
    </source>
</evidence>
<dbReference type="EMBL" id="JAEPWM010000004">
    <property type="protein sequence ID" value="MBK6006671.1"/>
    <property type="molecule type" value="Genomic_DNA"/>
</dbReference>
<name>A0A934TSA2_9BURK</name>
<accession>A0A934TSA2</accession>
<keyword evidence="3" id="KW-1185">Reference proteome</keyword>
<dbReference type="InterPro" id="IPR050194">
    <property type="entry name" value="Glycosyltransferase_grp1"/>
</dbReference>
<dbReference type="Pfam" id="PF13692">
    <property type="entry name" value="Glyco_trans_1_4"/>
    <property type="match status" value="1"/>
</dbReference>
<organism evidence="2 3">
    <name type="scientific">Ramlibacter ginsenosidimutans</name>
    <dbReference type="NCBI Taxonomy" id="502333"/>
    <lineage>
        <taxon>Bacteria</taxon>
        <taxon>Pseudomonadati</taxon>
        <taxon>Pseudomonadota</taxon>
        <taxon>Betaproteobacteria</taxon>
        <taxon>Burkholderiales</taxon>
        <taxon>Comamonadaceae</taxon>
        <taxon>Ramlibacter</taxon>
    </lineage>
</organism>
<dbReference type="AlphaFoldDB" id="A0A934TSA2"/>
<dbReference type="Pfam" id="PF13439">
    <property type="entry name" value="Glyco_transf_4"/>
    <property type="match status" value="1"/>
</dbReference>
<dbReference type="RefSeq" id="WP_201170610.1">
    <property type="nucleotide sequence ID" value="NZ_JAEPWM010000004.1"/>
</dbReference>
<comment type="caution">
    <text evidence="2">The sequence shown here is derived from an EMBL/GenBank/DDBJ whole genome shotgun (WGS) entry which is preliminary data.</text>
</comment>
<reference evidence="2" key="1">
    <citation type="journal article" date="2012" name="J. Microbiol. Biotechnol.">
        <title>Ramlibacter ginsenosidimutans sp. nov., with ginsenoside-converting activity.</title>
        <authorList>
            <person name="Wang L."/>
            <person name="An D.S."/>
            <person name="Kim S.G."/>
            <person name="Jin F.X."/>
            <person name="Kim S.C."/>
            <person name="Lee S.T."/>
            <person name="Im W.T."/>
        </authorList>
    </citation>
    <scope>NUCLEOTIDE SEQUENCE</scope>
    <source>
        <strain evidence="2">KACC 17527</strain>
    </source>
</reference>
<sequence>MKVFHFILGKANKDRANGVNQVIAGLAKYSARNGAEVRVIGKAESADAEGEIVHRDGFDVRVYSRWSTALAGAVKDAVRWADVVHLHGTYAPWNFGVAALSRSVRTPHIITLHDGLAPERAERGKVKKRAYDAVIQRRHLSTASAIHVLTQEEGTDLLRFAPVNHVFCVPNGIDLEDYPRQPILQRTDLRHIGYLGRLSPEKNLDALCSAFVAVNGDRKLRLLLAGPVNPYGESLRTRYGQHGVELVGPKYGTEKTQFIRDLDLFVHPSLCDVFSIAAMEVLALGTPLLITRTSKVSYFADRCAFMMCEPTSYGLAAGLRDALSRKDQWPVISENGMKLISETLNWDVSASKLLNEYEAVIARNDEEGA</sequence>
<dbReference type="SUPFAM" id="SSF53756">
    <property type="entry name" value="UDP-Glycosyltransferase/glycogen phosphorylase"/>
    <property type="match status" value="1"/>
</dbReference>
<proteinExistence type="predicted"/>
<protein>
    <submittedName>
        <fullName evidence="2">Glycosyltransferase family 4 protein</fullName>
    </submittedName>
</protein>
<evidence type="ECO:0000313" key="2">
    <source>
        <dbReference type="EMBL" id="MBK6006671.1"/>
    </source>
</evidence>
<dbReference type="CDD" id="cd03801">
    <property type="entry name" value="GT4_PimA-like"/>
    <property type="match status" value="1"/>
</dbReference>
<dbReference type="GO" id="GO:0016758">
    <property type="term" value="F:hexosyltransferase activity"/>
    <property type="evidence" value="ECO:0007669"/>
    <property type="project" value="TreeGrafter"/>
</dbReference>